<proteinExistence type="predicted"/>
<evidence type="ECO:0000313" key="2">
    <source>
        <dbReference type="Proteomes" id="UP001283361"/>
    </source>
</evidence>
<sequence length="88" mass="9862">MLWFCKAASCKLCLTVNRAEQHQILDLLYYMTVVTRNYVSRIFCLPASNASNPWATPSPAAGCDRYCHGSDNARQYVRLGERLAPGCC</sequence>
<keyword evidence="2" id="KW-1185">Reference proteome</keyword>
<dbReference type="Proteomes" id="UP001283361">
    <property type="component" value="Unassembled WGS sequence"/>
</dbReference>
<reference evidence="1" key="1">
    <citation type="journal article" date="2023" name="G3 (Bethesda)">
        <title>A reference genome for the long-term kleptoplast-retaining sea slug Elysia crispata morphotype clarki.</title>
        <authorList>
            <person name="Eastman K.E."/>
            <person name="Pendleton A.L."/>
            <person name="Shaikh M.A."/>
            <person name="Suttiyut T."/>
            <person name="Ogas R."/>
            <person name="Tomko P."/>
            <person name="Gavelis G."/>
            <person name="Widhalm J.R."/>
            <person name="Wisecaver J.H."/>
        </authorList>
    </citation>
    <scope>NUCLEOTIDE SEQUENCE</scope>
    <source>
        <strain evidence="1">ECLA1</strain>
    </source>
</reference>
<gene>
    <name evidence="1" type="ORF">RRG08_064965</name>
</gene>
<dbReference type="AlphaFoldDB" id="A0AAE0Y9P1"/>
<evidence type="ECO:0000313" key="1">
    <source>
        <dbReference type="EMBL" id="KAK3738062.1"/>
    </source>
</evidence>
<accession>A0AAE0Y9P1</accession>
<name>A0AAE0Y9P1_9GAST</name>
<organism evidence="1 2">
    <name type="scientific">Elysia crispata</name>
    <name type="common">lettuce slug</name>
    <dbReference type="NCBI Taxonomy" id="231223"/>
    <lineage>
        <taxon>Eukaryota</taxon>
        <taxon>Metazoa</taxon>
        <taxon>Spiralia</taxon>
        <taxon>Lophotrochozoa</taxon>
        <taxon>Mollusca</taxon>
        <taxon>Gastropoda</taxon>
        <taxon>Heterobranchia</taxon>
        <taxon>Euthyneura</taxon>
        <taxon>Panpulmonata</taxon>
        <taxon>Sacoglossa</taxon>
        <taxon>Placobranchoidea</taxon>
        <taxon>Plakobranchidae</taxon>
        <taxon>Elysia</taxon>
    </lineage>
</organism>
<protein>
    <submittedName>
        <fullName evidence="1">Uncharacterized protein</fullName>
    </submittedName>
</protein>
<dbReference type="EMBL" id="JAWDGP010006604">
    <property type="protein sequence ID" value="KAK3738062.1"/>
    <property type="molecule type" value="Genomic_DNA"/>
</dbReference>
<comment type="caution">
    <text evidence="1">The sequence shown here is derived from an EMBL/GenBank/DDBJ whole genome shotgun (WGS) entry which is preliminary data.</text>
</comment>